<evidence type="ECO:0000256" key="9">
    <source>
        <dbReference type="ARBA" id="ARBA00023136"/>
    </source>
</evidence>
<protein>
    <submittedName>
        <fullName evidence="13">Porin</fullName>
    </submittedName>
</protein>
<dbReference type="CDD" id="cd00342">
    <property type="entry name" value="gram_neg_porins"/>
    <property type="match status" value="1"/>
</dbReference>
<dbReference type="InterPro" id="IPR033900">
    <property type="entry name" value="Gram_neg_porin_domain"/>
</dbReference>
<dbReference type="GO" id="GO:0009279">
    <property type="term" value="C:cell outer membrane"/>
    <property type="evidence" value="ECO:0007669"/>
    <property type="project" value="UniProtKB-SubCell"/>
</dbReference>
<proteinExistence type="predicted"/>
<feature type="domain" description="Porin" evidence="12">
    <location>
        <begin position="7"/>
        <end position="339"/>
    </location>
</feature>
<evidence type="ECO:0000313" key="14">
    <source>
        <dbReference type="Proteomes" id="UP000234914"/>
    </source>
</evidence>
<keyword evidence="3" id="KW-0813">Transport</keyword>
<evidence type="ECO:0000256" key="4">
    <source>
        <dbReference type="ARBA" id="ARBA00022452"/>
    </source>
</evidence>
<evidence type="ECO:0000256" key="6">
    <source>
        <dbReference type="ARBA" id="ARBA00022729"/>
    </source>
</evidence>
<dbReference type="GO" id="GO:0034220">
    <property type="term" value="P:monoatomic ion transmembrane transport"/>
    <property type="evidence" value="ECO:0007669"/>
    <property type="project" value="InterPro"/>
</dbReference>
<dbReference type="EMBL" id="PKJS01000012">
    <property type="protein sequence ID" value="PKZ68201.1"/>
    <property type="molecule type" value="Genomic_DNA"/>
</dbReference>
<dbReference type="PANTHER" id="PTHR34501">
    <property type="entry name" value="PROTEIN YDDL-RELATED"/>
    <property type="match status" value="1"/>
</dbReference>
<keyword evidence="10" id="KW-0998">Cell outer membrane</keyword>
<evidence type="ECO:0000256" key="7">
    <source>
        <dbReference type="ARBA" id="ARBA00023065"/>
    </source>
</evidence>
<sequence>MKKLLLATAVAALSVSAANAAPTVYGNVLLTTDYVDGNLTVKKDGNKLIDEDYSTTQLNSTGSSNLTGSRIGFKGAEALTANTDLVYQLEYGIDVDADQGKNFRSRDTYIGLSNKQYGTLVAGRLSAIDDNINYAGQTVSLYDTYSTGFSVEAADEETADILGVDEGETVKLGLAFWDGNRANNALAYFSPSYNGLQFMGMYVMEEKNSTDLWTESEAFGAGLKYEPTNQPFRAGATYIKSSDFSTARVSGAFDVNAATTLGALYQVTDLDKDKNENLFTLSGSYAIPATKWKAYAQGDMVKNMSGLDGLDGSRFVVGGKYGFNAATTGHLYTGYSKIEFSEDGFDLDASGFGLGAGLEYKF</sequence>
<dbReference type="RefSeq" id="WP_101964864.1">
    <property type="nucleotide sequence ID" value="NZ_PKJS01000012.1"/>
</dbReference>
<organism evidence="13 14">
    <name type="scientific">Faucicola osloensis</name>
    <name type="common">Moraxella osloensis</name>
    <dbReference type="NCBI Taxonomy" id="34062"/>
    <lineage>
        <taxon>Bacteria</taxon>
        <taxon>Pseudomonadati</taxon>
        <taxon>Pseudomonadota</taxon>
        <taxon>Gammaproteobacteria</taxon>
        <taxon>Moraxellales</taxon>
        <taxon>Moraxellaceae</taxon>
        <taxon>Faucicola</taxon>
    </lineage>
</organism>
<feature type="signal peptide" evidence="11">
    <location>
        <begin position="1"/>
        <end position="20"/>
    </location>
</feature>
<evidence type="ECO:0000256" key="11">
    <source>
        <dbReference type="SAM" id="SignalP"/>
    </source>
</evidence>
<dbReference type="SUPFAM" id="SSF56935">
    <property type="entry name" value="Porins"/>
    <property type="match status" value="1"/>
</dbReference>
<dbReference type="PRINTS" id="PR00182">
    <property type="entry name" value="ECOLNEIPORIN"/>
</dbReference>
<evidence type="ECO:0000256" key="10">
    <source>
        <dbReference type="ARBA" id="ARBA00023237"/>
    </source>
</evidence>
<dbReference type="Gene3D" id="2.40.160.10">
    <property type="entry name" value="Porin"/>
    <property type="match status" value="1"/>
</dbReference>
<comment type="caution">
    <text evidence="13">The sequence shown here is derived from an EMBL/GenBank/DDBJ whole genome shotgun (WGS) entry which is preliminary data.</text>
</comment>
<dbReference type="InterPro" id="IPR050298">
    <property type="entry name" value="Gram-neg_bact_OMP"/>
</dbReference>
<comment type="subcellular location">
    <subcellularLocation>
        <location evidence="1">Cell outer membrane</location>
        <topology evidence="1">Multi-pass membrane protein</topology>
    </subcellularLocation>
</comment>
<keyword evidence="8" id="KW-0626">Porin</keyword>
<dbReference type="Pfam" id="PF13609">
    <property type="entry name" value="Porin_4"/>
    <property type="match status" value="1"/>
</dbReference>
<evidence type="ECO:0000256" key="1">
    <source>
        <dbReference type="ARBA" id="ARBA00004571"/>
    </source>
</evidence>
<keyword evidence="5" id="KW-0812">Transmembrane</keyword>
<dbReference type="InterPro" id="IPR023614">
    <property type="entry name" value="Porin_dom_sf"/>
</dbReference>
<name>A0A2I1RGD3_FAUOS</name>
<evidence type="ECO:0000256" key="2">
    <source>
        <dbReference type="ARBA" id="ARBA00011233"/>
    </source>
</evidence>
<keyword evidence="6 11" id="KW-0732">Signal</keyword>
<evidence type="ECO:0000256" key="8">
    <source>
        <dbReference type="ARBA" id="ARBA00023114"/>
    </source>
</evidence>
<dbReference type="GO" id="GO:0015288">
    <property type="term" value="F:porin activity"/>
    <property type="evidence" value="ECO:0007669"/>
    <property type="project" value="UniProtKB-KW"/>
</dbReference>
<dbReference type="InterPro" id="IPR001702">
    <property type="entry name" value="Porin_Gram-ve"/>
</dbReference>
<accession>A0A2I1RGD3</accession>
<reference evidence="13 14" key="1">
    <citation type="submission" date="2017-12" db="EMBL/GenBank/DDBJ databases">
        <title>Phylogenetic diversity of female urinary microbiome.</title>
        <authorList>
            <person name="Thomas-White K."/>
            <person name="Wolfe A.J."/>
        </authorList>
    </citation>
    <scope>NUCLEOTIDE SEQUENCE [LARGE SCALE GENOMIC DNA]</scope>
    <source>
        <strain evidence="13 14">UMB0416</strain>
    </source>
</reference>
<dbReference type="AlphaFoldDB" id="A0A2I1RGD3"/>
<feature type="chain" id="PRO_5014157265" evidence="11">
    <location>
        <begin position="21"/>
        <end position="362"/>
    </location>
</feature>
<evidence type="ECO:0000259" key="12">
    <source>
        <dbReference type="Pfam" id="PF13609"/>
    </source>
</evidence>
<comment type="subunit">
    <text evidence="2">Homotrimer.</text>
</comment>
<dbReference type="Proteomes" id="UP000234914">
    <property type="component" value="Unassembled WGS sequence"/>
</dbReference>
<dbReference type="PANTHER" id="PTHR34501:SF9">
    <property type="entry name" value="MAJOR OUTER MEMBRANE PROTEIN P.IA"/>
    <property type="match status" value="1"/>
</dbReference>
<dbReference type="GO" id="GO:0046930">
    <property type="term" value="C:pore complex"/>
    <property type="evidence" value="ECO:0007669"/>
    <property type="project" value="UniProtKB-KW"/>
</dbReference>
<evidence type="ECO:0000256" key="3">
    <source>
        <dbReference type="ARBA" id="ARBA00022448"/>
    </source>
</evidence>
<keyword evidence="4" id="KW-1134">Transmembrane beta strand</keyword>
<keyword evidence="9" id="KW-0472">Membrane</keyword>
<keyword evidence="7" id="KW-0406">Ion transport</keyword>
<evidence type="ECO:0000313" key="13">
    <source>
        <dbReference type="EMBL" id="PKZ68201.1"/>
    </source>
</evidence>
<gene>
    <name evidence="13" type="ORF">CYJ96_09715</name>
</gene>
<evidence type="ECO:0000256" key="5">
    <source>
        <dbReference type="ARBA" id="ARBA00022692"/>
    </source>
</evidence>